<keyword evidence="11" id="KW-1185">Reference proteome</keyword>
<proteinExistence type="inferred from homology"/>
<evidence type="ECO:0000259" key="9">
    <source>
        <dbReference type="PROSITE" id="PS51903"/>
    </source>
</evidence>
<evidence type="ECO:0000313" key="10">
    <source>
        <dbReference type="EMBL" id="MFC0387142.1"/>
    </source>
</evidence>
<accession>A0ABV6IUZ7</accession>
<protein>
    <submittedName>
        <fullName evidence="10">AAA family ATPase</fullName>
    </submittedName>
</protein>
<dbReference type="SMART" id="SM00382">
    <property type="entry name" value="AAA"/>
    <property type="match status" value="2"/>
</dbReference>
<evidence type="ECO:0000256" key="5">
    <source>
        <dbReference type="ARBA" id="ARBA00023186"/>
    </source>
</evidence>
<evidence type="ECO:0000256" key="7">
    <source>
        <dbReference type="RuleBase" id="RU004432"/>
    </source>
</evidence>
<dbReference type="SMART" id="SM01086">
    <property type="entry name" value="ClpB_D2-small"/>
    <property type="match status" value="1"/>
</dbReference>
<evidence type="ECO:0000256" key="8">
    <source>
        <dbReference type="SAM" id="MobiDB-lite"/>
    </source>
</evidence>
<dbReference type="InterPro" id="IPR036628">
    <property type="entry name" value="Clp_N_dom_sf"/>
</dbReference>
<feature type="region of interest" description="Disordered" evidence="8">
    <location>
        <begin position="168"/>
        <end position="189"/>
    </location>
</feature>
<feature type="compositionally biased region" description="Basic and acidic residues" evidence="8">
    <location>
        <begin position="168"/>
        <end position="183"/>
    </location>
</feature>
<comment type="similarity">
    <text evidence="1 7">Belongs to the ClpA/ClpB family.</text>
</comment>
<dbReference type="PRINTS" id="PR00300">
    <property type="entry name" value="CLPPROTEASEA"/>
</dbReference>
<dbReference type="InterPro" id="IPR028299">
    <property type="entry name" value="ClpA/B_CS2"/>
</dbReference>
<comment type="caution">
    <text evidence="10">The sequence shown here is derived from an EMBL/GenBank/DDBJ whole genome shotgun (WGS) entry which is preliminary data.</text>
</comment>
<feature type="domain" description="Clp R" evidence="9">
    <location>
        <begin position="109"/>
        <end position="252"/>
    </location>
</feature>
<sequence length="956" mass="104249">MSETLCDLCQTRPATLRAEVVSNGRRRTMNLCDVDYRRLVARGGGRGGSPLESLFGSGGGLLDDFFGGSLFGGRDPREVGAGRRGGDAEGGTSIPIGGRRGAGARSAATERLSEHTNELLQEAARTAGEWGRREVDTEHLLHALADSDVVRTTLEQFKVSPDELRAGLERDARRGDGGGRGEGGEIGVSPRVKDALGRAFAASRDLGHSYVGPEHILIGLAEEDEGVAGTTLRRLGLTPQALRQQVVKVVGRGAEEGRVERPTNTPNLDKYARDLTKLATDGKLDPVIGRAREIETTVEVLARRKKNNPVLIGEPGVGKTAIVEGLAQRIIAGEVPESLRGKRLVELSINSLVAGAKYRGEFEERVQEILKEVQGQQENLVLFIDEIHTIVGAGQGGGEGGLDIANVFKPALARGELNLIGATTLNEYQKHIEKDAALERRFQPVLVPEPTVEQAIMILHGLRDTLEAHHKVTITEEAITAAAELSDRYVTGRFLPDKAIDLIDQAAARVKISTTARPVEVQELEAQVRQLKREGDYASSRKQFDRAKDIQGRHDARAKELEEATERWRRERGSGTAEVRAEHVAQVVSKLTGIPVTELTTEERQRLTKMEERLHERVVGQEEAVRAVSDAVRLARAGLREGRRPVATFLFLGPTGVGKTELAKALAETVFGDEDAMIRLDMSEYMERHAVSRLIGAPPGYVGYEEGGQLTERVRRRPYAVVLLDEIEKAHPDVYNSLLQVFDDGRLTDGKGRVVDFTNTVIIATSNLGAEIIQRHLRERRGSDAAGQAALKGQVMEVLRGHFRPEFINRIDEIIVFHALGREQIQSIVSLQLERVKRTARGQGITLEVDGSLLDHLATAGFRPEFGARELRRLIRSELETRLASAMLGGEVSEGDTVLARWDAGAGRVVLEPRREARATDPAEGTSGAEEDKVVEASRESFPASDPPAWTGATVG</sequence>
<evidence type="ECO:0000256" key="3">
    <source>
        <dbReference type="ARBA" id="ARBA00022741"/>
    </source>
</evidence>
<dbReference type="InterPro" id="IPR027417">
    <property type="entry name" value="P-loop_NTPase"/>
</dbReference>
<feature type="region of interest" description="Disordered" evidence="8">
    <location>
        <begin position="76"/>
        <end position="113"/>
    </location>
</feature>
<dbReference type="Pfam" id="PF00004">
    <property type="entry name" value="AAA"/>
    <property type="match status" value="1"/>
</dbReference>
<feature type="region of interest" description="Disordered" evidence="8">
    <location>
        <begin position="913"/>
        <end position="956"/>
    </location>
</feature>
<reference evidence="10 11" key="1">
    <citation type="submission" date="2024-09" db="EMBL/GenBank/DDBJ databases">
        <authorList>
            <person name="Sun Q."/>
            <person name="Mori K."/>
        </authorList>
    </citation>
    <scope>NUCLEOTIDE SEQUENCE [LARGE SCALE GENOMIC DNA]</scope>
    <source>
        <strain evidence="10 11">CCM 7468</strain>
    </source>
</reference>
<dbReference type="SUPFAM" id="SSF52540">
    <property type="entry name" value="P-loop containing nucleoside triphosphate hydrolases"/>
    <property type="match status" value="2"/>
</dbReference>
<dbReference type="InterPro" id="IPR041546">
    <property type="entry name" value="ClpA/ClpB_AAA_lid"/>
</dbReference>
<dbReference type="Gene3D" id="4.10.860.10">
    <property type="entry name" value="UVR domain"/>
    <property type="match status" value="1"/>
</dbReference>
<evidence type="ECO:0000313" key="11">
    <source>
        <dbReference type="Proteomes" id="UP001589789"/>
    </source>
</evidence>
<dbReference type="Pfam" id="PF17871">
    <property type="entry name" value="AAA_lid_9"/>
    <property type="match status" value="1"/>
</dbReference>
<evidence type="ECO:0000256" key="4">
    <source>
        <dbReference type="ARBA" id="ARBA00022840"/>
    </source>
</evidence>
<dbReference type="EMBL" id="JBHLVZ010000048">
    <property type="protein sequence ID" value="MFC0387142.1"/>
    <property type="molecule type" value="Genomic_DNA"/>
</dbReference>
<evidence type="ECO:0000256" key="1">
    <source>
        <dbReference type="ARBA" id="ARBA00008675"/>
    </source>
</evidence>
<dbReference type="RefSeq" id="WP_377052301.1">
    <property type="nucleotide sequence ID" value="NZ_JBHLVZ010000048.1"/>
</dbReference>
<keyword evidence="2 6" id="KW-0677">Repeat</keyword>
<dbReference type="Gene3D" id="1.10.1780.10">
    <property type="entry name" value="Clp, N-terminal domain"/>
    <property type="match status" value="1"/>
</dbReference>
<feature type="compositionally biased region" description="Basic and acidic residues" evidence="8">
    <location>
        <begin position="930"/>
        <end position="939"/>
    </location>
</feature>
<dbReference type="InterPro" id="IPR001270">
    <property type="entry name" value="ClpA/B"/>
</dbReference>
<dbReference type="PANTHER" id="PTHR11638:SF145">
    <property type="entry name" value="CLPA_B PROTEASE ATP BINDING SUBUNIT-RELATED"/>
    <property type="match status" value="1"/>
</dbReference>
<dbReference type="InterPro" id="IPR019489">
    <property type="entry name" value="Clp_ATPase_C"/>
</dbReference>
<dbReference type="CDD" id="cd19499">
    <property type="entry name" value="RecA-like_ClpB_Hsp104-like"/>
    <property type="match status" value="1"/>
</dbReference>
<dbReference type="Pfam" id="PF02861">
    <property type="entry name" value="Clp_N"/>
    <property type="match status" value="1"/>
</dbReference>
<dbReference type="PROSITE" id="PS00871">
    <property type="entry name" value="CLPAB_2"/>
    <property type="match status" value="1"/>
</dbReference>
<dbReference type="Pfam" id="PF07724">
    <property type="entry name" value="AAA_2"/>
    <property type="match status" value="1"/>
</dbReference>
<dbReference type="PANTHER" id="PTHR11638">
    <property type="entry name" value="ATP-DEPENDENT CLP PROTEASE"/>
    <property type="match status" value="1"/>
</dbReference>
<dbReference type="SUPFAM" id="SSF81923">
    <property type="entry name" value="Double Clp-N motif"/>
    <property type="match status" value="1"/>
</dbReference>
<dbReference type="PROSITE" id="PS00870">
    <property type="entry name" value="CLPAB_1"/>
    <property type="match status" value="1"/>
</dbReference>
<dbReference type="Pfam" id="PF10431">
    <property type="entry name" value="ClpB_D2-small"/>
    <property type="match status" value="1"/>
</dbReference>
<dbReference type="Proteomes" id="UP001589789">
    <property type="component" value="Unassembled WGS sequence"/>
</dbReference>
<dbReference type="PROSITE" id="PS51903">
    <property type="entry name" value="CLP_R"/>
    <property type="match status" value="1"/>
</dbReference>
<dbReference type="InterPro" id="IPR003959">
    <property type="entry name" value="ATPase_AAA_core"/>
</dbReference>
<dbReference type="Gene3D" id="3.40.50.300">
    <property type="entry name" value="P-loop containing nucleotide triphosphate hydrolases"/>
    <property type="match status" value="2"/>
</dbReference>
<keyword evidence="4 7" id="KW-0067">ATP-binding</keyword>
<dbReference type="Gene3D" id="1.10.8.60">
    <property type="match status" value="2"/>
</dbReference>
<dbReference type="InterPro" id="IPR018368">
    <property type="entry name" value="ClpA/B_CS1"/>
</dbReference>
<gene>
    <name evidence="10" type="ORF">ACFFIC_16520</name>
</gene>
<feature type="compositionally biased region" description="Basic and acidic residues" evidence="8">
    <location>
        <begin position="76"/>
        <end position="87"/>
    </location>
</feature>
<dbReference type="InterPro" id="IPR003593">
    <property type="entry name" value="AAA+_ATPase"/>
</dbReference>
<dbReference type="CDD" id="cd00009">
    <property type="entry name" value="AAA"/>
    <property type="match status" value="1"/>
</dbReference>
<keyword evidence="3 7" id="KW-0547">Nucleotide-binding</keyword>
<keyword evidence="5 7" id="KW-0143">Chaperone</keyword>
<evidence type="ECO:0000256" key="2">
    <source>
        <dbReference type="ARBA" id="ARBA00022737"/>
    </source>
</evidence>
<organism evidence="10 11">
    <name type="scientific">Muricoccus vinaceus</name>
    <dbReference type="NCBI Taxonomy" id="424704"/>
    <lineage>
        <taxon>Bacteria</taxon>
        <taxon>Pseudomonadati</taxon>
        <taxon>Pseudomonadota</taxon>
        <taxon>Alphaproteobacteria</taxon>
        <taxon>Acetobacterales</taxon>
        <taxon>Roseomonadaceae</taxon>
        <taxon>Muricoccus</taxon>
    </lineage>
</organism>
<evidence type="ECO:0000256" key="6">
    <source>
        <dbReference type="PROSITE-ProRule" id="PRU01251"/>
    </source>
</evidence>
<dbReference type="InterPro" id="IPR050130">
    <property type="entry name" value="ClpA_ClpB"/>
</dbReference>
<name>A0ABV6IUZ7_9PROT</name>
<dbReference type="InterPro" id="IPR004176">
    <property type="entry name" value="Clp_R_N"/>
</dbReference>